<proteinExistence type="predicted"/>
<dbReference type="Proteomes" id="UP000005237">
    <property type="component" value="Unassembled WGS sequence"/>
</dbReference>
<name>A0A8R1DMF9_CAEJA</name>
<sequence>MANSRIAAKLTPIRSQLGANYAPVNCDDCCEEDLCNSNFSVQYYEVLMSRQYTSWTTPLPGEVEFNRKHNIRFPYSSPSTHYSSLAFIIIIIILISFL</sequence>
<keyword evidence="1" id="KW-1133">Transmembrane helix</keyword>
<keyword evidence="1" id="KW-0812">Transmembrane</keyword>
<reference evidence="2" key="2">
    <citation type="submission" date="2022-06" db="UniProtKB">
        <authorList>
            <consortium name="EnsemblMetazoa"/>
        </authorList>
    </citation>
    <scope>IDENTIFICATION</scope>
    <source>
        <strain evidence="2">DF5081</strain>
    </source>
</reference>
<keyword evidence="1" id="KW-0472">Membrane</keyword>
<accession>A0A8R1DMF9</accession>
<keyword evidence="3" id="KW-1185">Reference proteome</keyword>
<evidence type="ECO:0000256" key="1">
    <source>
        <dbReference type="SAM" id="Phobius"/>
    </source>
</evidence>
<organism evidence="2 3">
    <name type="scientific">Caenorhabditis japonica</name>
    <dbReference type="NCBI Taxonomy" id="281687"/>
    <lineage>
        <taxon>Eukaryota</taxon>
        <taxon>Metazoa</taxon>
        <taxon>Ecdysozoa</taxon>
        <taxon>Nematoda</taxon>
        <taxon>Chromadorea</taxon>
        <taxon>Rhabditida</taxon>
        <taxon>Rhabditina</taxon>
        <taxon>Rhabditomorpha</taxon>
        <taxon>Rhabditoidea</taxon>
        <taxon>Rhabditidae</taxon>
        <taxon>Peloderinae</taxon>
        <taxon>Caenorhabditis</taxon>
    </lineage>
</organism>
<evidence type="ECO:0000313" key="3">
    <source>
        <dbReference type="Proteomes" id="UP000005237"/>
    </source>
</evidence>
<evidence type="ECO:0000313" key="2">
    <source>
        <dbReference type="EnsemblMetazoa" id="CJA05870a.1"/>
    </source>
</evidence>
<feature type="transmembrane region" description="Helical" evidence="1">
    <location>
        <begin position="80"/>
        <end position="97"/>
    </location>
</feature>
<dbReference type="AlphaFoldDB" id="A0A8R1DMF9"/>
<reference evidence="3" key="1">
    <citation type="submission" date="2010-08" db="EMBL/GenBank/DDBJ databases">
        <authorList>
            <consortium name="Caenorhabditis japonica Sequencing Consortium"/>
            <person name="Wilson R.K."/>
        </authorList>
    </citation>
    <scope>NUCLEOTIDE SEQUENCE [LARGE SCALE GENOMIC DNA]</scope>
    <source>
        <strain evidence="3">DF5081</strain>
    </source>
</reference>
<dbReference type="EnsemblMetazoa" id="CJA05870a.1">
    <property type="protein sequence ID" value="CJA05870a.1"/>
    <property type="gene ID" value="WBGene00125074"/>
</dbReference>
<protein>
    <submittedName>
        <fullName evidence="2">Uncharacterized protein</fullName>
    </submittedName>
</protein>